<name>A0A177ZQ34_9BACI</name>
<keyword evidence="2" id="KW-1185">Reference proteome</keyword>
<sequence length="445" mass="51679">MLKTPTKKTRFLSFITEKKKVKKKPSPFKFKPFSLKQKQVLTWWRKGSPVKDKDGIICDGSVRAGKTVVMSLSYVMWAMETFQDENLGMAGKTIGSFRRNVITPLKRMLKSRGYKVKDHRADNMLSITYKGVTNYFYVFGGKDEASQDLIQGITLAGMFFDEVALMPQSFVNQATARCSVDDSKTWFNCNPEGPYHWFKTEFLDQLKEKNMLHIHFTMDDNLSLSEKIKARYKRMYTGIFFKRYILGLWVLAEGIVYDMFDKDKHQVPTIERLYTQHYISIDYGTQNPTTFGLWGLCDGVWYKVREYHYDGRKESKQKTDQEYLEDLQAFMKGVKRIKGVIVDPSAASFIALMKKNRIHVIKAKNDVLDGIRNVSTALNDELIKYNDCCKETFREFSSYLWDQKAAKRGEDKPIKQNDHHMDGDRYFVNTILFTSKAGISSSSAW</sequence>
<comment type="caution">
    <text evidence="1">The sequence shown here is derived from an EMBL/GenBank/DDBJ whole genome shotgun (WGS) entry which is preliminary data.</text>
</comment>
<organism evidence="1 2">
    <name type="scientific">Lederbergia galactosidilytica</name>
    <dbReference type="NCBI Taxonomy" id="217031"/>
    <lineage>
        <taxon>Bacteria</taxon>
        <taxon>Bacillati</taxon>
        <taxon>Bacillota</taxon>
        <taxon>Bacilli</taxon>
        <taxon>Bacillales</taxon>
        <taxon>Bacillaceae</taxon>
        <taxon>Lederbergia</taxon>
    </lineage>
</organism>
<dbReference type="Pfam" id="PF03237">
    <property type="entry name" value="Terminase_6N"/>
    <property type="match status" value="1"/>
</dbReference>
<dbReference type="Gene3D" id="3.30.420.280">
    <property type="match status" value="1"/>
</dbReference>
<dbReference type="OrthoDB" id="4498710at2"/>
<dbReference type="InterPro" id="IPR027417">
    <property type="entry name" value="P-loop_NTPase"/>
</dbReference>
<dbReference type="STRING" id="217031.ABB05_12965"/>
<dbReference type="InterPro" id="IPR006437">
    <property type="entry name" value="Phage_terminase_lsu"/>
</dbReference>
<protein>
    <submittedName>
        <fullName evidence="1">Terminase</fullName>
    </submittedName>
</protein>
<dbReference type="PATRIC" id="fig|217031.6.peg.2793"/>
<dbReference type="RefSeq" id="WP_064468279.1">
    <property type="nucleotide sequence ID" value="NZ_LDJR01000052.1"/>
</dbReference>
<dbReference type="Proteomes" id="UP000077881">
    <property type="component" value="Unassembled WGS sequence"/>
</dbReference>
<dbReference type="NCBIfam" id="TIGR01547">
    <property type="entry name" value="phage_term_2"/>
    <property type="match status" value="1"/>
</dbReference>
<reference evidence="1 2" key="1">
    <citation type="submission" date="2015-05" db="EMBL/GenBank/DDBJ databases">
        <title>Comparison of genome.</title>
        <authorList>
            <person name="Zheng Z."/>
            <person name="Sun M."/>
        </authorList>
    </citation>
    <scope>NUCLEOTIDE SEQUENCE [LARGE SCALE GENOMIC DNA]</scope>
    <source>
        <strain evidence="1 2">G25-74</strain>
    </source>
</reference>
<accession>A0A177ZQ34</accession>
<evidence type="ECO:0000313" key="2">
    <source>
        <dbReference type="Proteomes" id="UP000077881"/>
    </source>
</evidence>
<dbReference type="EMBL" id="LDJR01000052">
    <property type="protein sequence ID" value="OAK70086.1"/>
    <property type="molecule type" value="Genomic_DNA"/>
</dbReference>
<gene>
    <name evidence="1" type="ORF">ABB05_12965</name>
</gene>
<dbReference type="Gene3D" id="3.40.50.300">
    <property type="entry name" value="P-loop containing nucleotide triphosphate hydrolases"/>
    <property type="match status" value="1"/>
</dbReference>
<dbReference type="AlphaFoldDB" id="A0A177ZQ34"/>
<evidence type="ECO:0000313" key="1">
    <source>
        <dbReference type="EMBL" id="OAK70086.1"/>
    </source>
</evidence>
<proteinExistence type="predicted"/>